<organism evidence="2">
    <name type="scientific">uncultured Gemmatimonadota bacterium</name>
    <dbReference type="NCBI Taxonomy" id="203437"/>
    <lineage>
        <taxon>Bacteria</taxon>
        <taxon>Pseudomonadati</taxon>
        <taxon>Gemmatimonadota</taxon>
        <taxon>environmental samples</taxon>
    </lineage>
</organism>
<protein>
    <recommendedName>
        <fullName evidence="3">DUF4382 domain-containing protein</fullName>
    </recommendedName>
</protein>
<accession>A0A6J4KCG9</accession>
<keyword evidence="1" id="KW-0732">Signal</keyword>
<feature type="chain" id="PRO_5027020255" description="DUF4382 domain-containing protein" evidence="1">
    <location>
        <begin position="20"/>
        <end position="256"/>
    </location>
</feature>
<dbReference type="EMBL" id="CADCTW010000028">
    <property type="protein sequence ID" value="CAA9301179.1"/>
    <property type="molecule type" value="Genomic_DNA"/>
</dbReference>
<reference evidence="2" key="1">
    <citation type="submission" date="2020-02" db="EMBL/GenBank/DDBJ databases">
        <authorList>
            <person name="Meier V. D."/>
        </authorList>
    </citation>
    <scope>NUCLEOTIDE SEQUENCE</scope>
    <source>
        <strain evidence="2">AVDCRST_MAG68</strain>
    </source>
</reference>
<gene>
    <name evidence="2" type="ORF">AVDCRST_MAG68-455</name>
</gene>
<evidence type="ECO:0000313" key="2">
    <source>
        <dbReference type="EMBL" id="CAA9301179.1"/>
    </source>
</evidence>
<evidence type="ECO:0008006" key="3">
    <source>
        <dbReference type="Google" id="ProtNLM"/>
    </source>
</evidence>
<dbReference type="AlphaFoldDB" id="A0A6J4KCG9"/>
<proteinExistence type="predicted"/>
<name>A0A6J4KCG9_9BACT</name>
<sequence length="256" mass="27061">MLKKALFAAALLPLAAACADSTASGGDGRVAVRFNAVAAGAQGAQALFDHVPATGAITLTGTNGTLVLQDIRLIVSELELERANASCRGEDDDDDCEEFEGGPFLVNLLDGTAAEVVNASIPAGSYSEFEFEVEDLDADEDDDGGERQAIQSILAGMRQAYPGFPSDASMVVHGTFTPTGGTAQKFTVYFEAEIEVEHKFATPFRVPEDGAIEVNLDPALWFKPGAQVVNLAALNGRTVEFEAEFKSGIKVEHDDD</sequence>
<evidence type="ECO:0000256" key="1">
    <source>
        <dbReference type="SAM" id="SignalP"/>
    </source>
</evidence>
<dbReference type="PROSITE" id="PS51257">
    <property type="entry name" value="PROKAR_LIPOPROTEIN"/>
    <property type="match status" value="1"/>
</dbReference>
<feature type="signal peptide" evidence="1">
    <location>
        <begin position="1"/>
        <end position="19"/>
    </location>
</feature>